<keyword evidence="2 6" id="KW-0999">Mitochondrion inner membrane</keyword>
<dbReference type="InterPro" id="IPR027540">
    <property type="entry name" value="Coq4_euk"/>
</dbReference>
<evidence type="ECO:0000313" key="7">
    <source>
        <dbReference type="EMBL" id="GMI33870.1"/>
    </source>
</evidence>
<comment type="caution">
    <text evidence="7">The sequence shown here is derived from an EMBL/GenBank/DDBJ whole genome shotgun (WGS) entry which is preliminary data.</text>
</comment>
<dbReference type="GO" id="GO:0120539">
    <property type="term" value="F:4-hydroxy-3-methoxy-5-polyprenylbenzoate decarboxylase activity"/>
    <property type="evidence" value="ECO:0007669"/>
    <property type="project" value="UniProtKB-EC"/>
</dbReference>
<dbReference type="AlphaFoldDB" id="A0A9W7L6M1"/>
<dbReference type="PANTHER" id="PTHR12922:SF7">
    <property type="entry name" value="UBIQUINONE BIOSYNTHESIS PROTEIN COQ4 HOMOLOG, MITOCHONDRIAL"/>
    <property type="match status" value="1"/>
</dbReference>
<evidence type="ECO:0000313" key="8">
    <source>
        <dbReference type="Proteomes" id="UP001165065"/>
    </source>
</evidence>
<dbReference type="OrthoDB" id="4249at2759"/>
<feature type="binding site" evidence="6">
    <location>
        <position position="183"/>
    </location>
    <ligand>
        <name>Zn(2+)</name>
        <dbReference type="ChEBI" id="CHEBI:29105"/>
    </ligand>
</feature>
<comment type="similarity">
    <text evidence="6">Belongs to the COQ4 family.</text>
</comment>
<accession>A0A9W7L6M1</accession>
<keyword evidence="6" id="KW-0479">Metal-binding</keyword>
<gene>
    <name evidence="7" type="ORF">TrCOL_g13229</name>
</gene>
<dbReference type="InterPro" id="IPR007715">
    <property type="entry name" value="Coq4"/>
</dbReference>
<dbReference type="GO" id="GO:0031314">
    <property type="term" value="C:extrinsic component of mitochondrial inner membrane"/>
    <property type="evidence" value="ECO:0007669"/>
    <property type="project" value="UniProtKB-UniRule"/>
</dbReference>
<name>A0A9W7L6M1_9STRA</name>
<keyword evidence="4 6" id="KW-0472">Membrane</keyword>
<evidence type="ECO:0000256" key="2">
    <source>
        <dbReference type="ARBA" id="ARBA00022792"/>
    </source>
</evidence>
<evidence type="ECO:0000256" key="1">
    <source>
        <dbReference type="ARBA" id="ARBA00022688"/>
    </source>
</evidence>
<dbReference type="Pfam" id="PF05019">
    <property type="entry name" value="Coq4"/>
    <property type="match status" value="1"/>
</dbReference>
<dbReference type="EC" id="4.1.1.130" evidence="6"/>
<feature type="binding site" evidence="6">
    <location>
        <position position="179"/>
    </location>
    <ligand>
        <name>Zn(2+)</name>
        <dbReference type="ChEBI" id="CHEBI:29105"/>
    </ligand>
</feature>
<keyword evidence="5 6" id="KW-0456">Lyase</keyword>
<dbReference type="EMBL" id="BRYA01000036">
    <property type="protein sequence ID" value="GMI33870.1"/>
    <property type="molecule type" value="Genomic_DNA"/>
</dbReference>
<comment type="pathway">
    <text evidence="6">Cofactor biosynthesis; ubiquinone biosynthesis.</text>
</comment>
<comment type="catalytic activity">
    <reaction evidence="6">
        <text>a 4-hydroxy-3-methoxy-5-(all-trans-polyprenyl)benzoate + H(+) = a 2-methoxy-6-(all-trans-polyprenyl)phenol + CO2</text>
        <dbReference type="Rhea" id="RHEA:81179"/>
        <dbReference type="Rhea" id="RHEA-COMP:9551"/>
        <dbReference type="Rhea" id="RHEA-COMP:10931"/>
        <dbReference type="ChEBI" id="CHEBI:15378"/>
        <dbReference type="ChEBI" id="CHEBI:16526"/>
        <dbReference type="ChEBI" id="CHEBI:62731"/>
        <dbReference type="ChEBI" id="CHEBI:84443"/>
        <dbReference type="EC" id="4.1.1.130"/>
    </reaction>
</comment>
<sequence length="282" mass="31721">MSFSSSLLRPTRLAVKKFRPQIKFTFSTSSSNPPSTEPFYGSPRPLPPPPLYDNHTLLPHTSKLVLFLKSTLEAASDPKNADAVAITLDISSTLTLTHIQSEMMKSTAGCRILSVKPTASSHMPKSTFSSLSSFPPTSFGRHYHDFMSSHGFDPHHRPTVKYVDDADLAYILLRYRESHDFYHTIYNLPPTVLGEIVLKYIELLEFKLGGAGMQAIVGSISLLDEGERKELMESYIPWVLKNFGDRRRLASGASLLEVFWEEELEEDIDALRSRLAIKPYNV</sequence>
<feature type="binding site" evidence="6">
    <location>
        <position position="195"/>
    </location>
    <ligand>
        <name>Zn(2+)</name>
        <dbReference type="ChEBI" id="CHEBI:29105"/>
    </ligand>
</feature>
<keyword evidence="8" id="KW-1185">Reference proteome</keyword>
<comment type="subunit">
    <text evidence="6">Component of a multi-subunit COQ enzyme complex.</text>
</comment>
<keyword evidence="3 6" id="KW-0496">Mitochondrion</keyword>
<keyword evidence="6" id="KW-0862">Zinc</keyword>
<evidence type="ECO:0000256" key="5">
    <source>
        <dbReference type="ARBA" id="ARBA00023239"/>
    </source>
</evidence>
<feature type="binding site" evidence="6">
    <location>
        <position position="180"/>
    </location>
    <ligand>
        <name>Zn(2+)</name>
        <dbReference type="ChEBI" id="CHEBI:29105"/>
    </ligand>
</feature>
<reference evidence="8" key="1">
    <citation type="journal article" date="2023" name="Commun. Biol.">
        <title>Genome analysis of Parmales, the sister group of diatoms, reveals the evolutionary specialization of diatoms from phago-mixotrophs to photoautotrophs.</title>
        <authorList>
            <person name="Ban H."/>
            <person name="Sato S."/>
            <person name="Yoshikawa S."/>
            <person name="Yamada K."/>
            <person name="Nakamura Y."/>
            <person name="Ichinomiya M."/>
            <person name="Sato N."/>
            <person name="Blanc-Mathieu R."/>
            <person name="Endo H."/>
            <person name="Kuwata A."/>
            <person name="Ogata H."/>
        </authorList>
    </citation>
    <scope>NUCLEOTIDE SEQUENCE [LARGE SCALE GENOMIC DNA]</scope>
</reference>
<evidence type="ECO:0000256" key="3">
    <source>
        <dbReference type="ARBA" id="ARBA00023128"/>
    </source>
</evidence>
<protein>
    <recommendedName>
        <fullName evidence="6">Ubiquinone biosynthesis protein COQ4 homolog, mitochondrial</fullName>
    </recommendedName>
    <alternativeName>
        <fullName evidence="6">4-hydroxy-3-methoxy-5-polyprenylbenzoate decarboxylase</fullName>
        <ecNumber evidence="6">4.1.1.130</ecNumber>
    </alternativeName>
    <alternativeName>
        <fullName evidence="6">Coenzyme Q biosynthesis protein 4 homolog</fullName>
    </alternativeName>
</protein>
<dbReference type="Proteomes" id="UP001165065">
    <property type="component" value="Unassembled WGS sequence"/>
</dbReference>
<dbReference type="PANTHER" id="PTHR12922">
    <property type="entry name" value="UBIQUINONE BIOSYNTHESIS PROTEIN"/>
    <property type="match status" value="1"/>
</dbReference>
<dbReference type="HAMAP" id="MF_03111">
    <property type="entry name" value="Coq4"/>
    <property type="match status" value="1"/>
</dbReference>
<proteinExistence type="inferred from homology"/>
<comment type="function">
    <text evidence="6">Lyase that catalyzes the C1-decarboxylation of 4-hydroxy-3-methoxy-5-(all-trans-polyprenyl)benzoic acid into 2-methoxy-6-(all-trans-polyprenyl)phenol during ubiquinone biosynthesis.</text>
</comment>
<organism evidence="7 8">
    <name type="scientific">Triparma columacea</name>
    <dbReference type="NCBI Taxonomy" id="722753"/>
    <lineage>
        <taxon>Eukaryota</taxon>
        <taxon>Sar</taxon>
        <taxon>Stramenopiles</taxon>
        <taxon>Ochrophyta</taxon>
        <taxon>Bolidophyceae</taxon>
        <taxon>Parmales</taxon>
        <taxon>Triparmaceae</taxon>
        <taxon>Triparma</taxon>
    </lineage>
</organism>
<evidence type="ECO:0000256" key="6">
    <source>
        <dbReference type="HAMAP-Rule" id="MF_03111"/>
    </source>
</evidence>
<keyword evidence="1 6" id="KW-0831">Ubiquinone biosynthesis</keyword>
<comment type="subcellular location">
    <subcellularLocation>
        <location evidence="6">Mitochondrion inner membrane</location>
        <topology evidence="6">Peripheral membrane protein</topology>
        <orientation evidence="6">Matrix side</orientation>
    </subcellularLocation>
</comment>
<comment type="cofactor">
    <cofactor evidence="6">
        <name>Zn(2+)</name>
        <dbReference type="ChEBI" id="CHEBI:29105"/>
    </cofactor>
</comment>
<evidence type="ECO:0000256" key="4">
    <source>
        <dbReference type="ARBA" id="ARBA00023136"/>
    </source>
</evidence>
<dbReference type="GO" id="GO:0008270">
    <property type="term" value="F:zinc ion binding"/>
    <property type="evidence" value="ECO:0007669"/>
    <property type="project" value="UniProtKB-UniRule"/>
</dbReference>